<feature type="non-terminal residue" evidence="2">
    <location>
        <position position="233"/>
    </location>
</feature>
<feature type="compositionally biased region" description="Low complexity" evidence="1">
    <location>
        <begin position="224"/>
        <end position="233"/>
    </location>
</feature>
<reference evidence="2 3" key="1">
    <citation type="journal article" date="2021" name="Sci. Rep.">
        <title>Genome sequencing of the multicellular alga Astrephomene provides insights into convergent evolution of germ-soma differentiation.</title>
        <authorList>
            <person name="Yamashita S."/>
            <person name="Yamamoto K."/>
            <person name="Matsuzaki R."/>
            <person name="Suzuki S."/>
            <person name="Yamaguchi H."/>
            <person name="Hirooka S."/>
            <person name="Minakuchi Y."/>
            <person name="Miyagishima S."/>
            <person name="Kawachi M."/>
            <person name="Toyoda A."/>
            <person name="Nozaki H."/>
        </authorList>
    </citation>
    <scope>NUCLEOTIDE SEQUENCE [LARGE SCALE GENOMIC DNA]</scope>
    <source>
        <strain evidence="2 3">NIES-4017</strain>
    </source>
</reference>
<gene>
    <name evidence="2" type="ORF">Agub_g5699</name>
</gene>
<evidence type="ECO:0000313" key="2">
    <source>
        <dbReference type="EMBL" id="GFR44702.1"/>
    </source>
</evidence>
<comment type="caution">
    <text evidence="2">The sequence shown here is derived from an EMBL/GenBank/DDBJ whole genome shotgun (WGS) entry which is preliminary data.</text>
</comment>
<feature type="region of interest" description="Disordered" evidence="1">
    <location>
        <begin position="196"/>
        <end position="233"/>
    </location>
</feature>
<protein>
    <submittedName>
        <fullName evidence="2">Uncharacterized protein</fullName>
    </submittedName>
</protein>
<proteinExistence type="predicted"/>
<dbReference type="AlphaFoldDB" id="A0AAD3DPS8"/>
<organism evidence="2 3">
    <name type="scientific">Astrephomene gubernaculifera</name>
    <dbReference type="NCBI Taxonomy" id="47775"/>
    <lineage>
        <taxon>Eukaryota</taxon>
        <taxon>Viridiplantae</taxon>
        <taxon>Chlorophyta</taxon>
        <taxon>core chlorophytes</taxon>
        <taxon>Chlorophyceae</taxon>
        <taxon>CS clade</taxon>
        <taxon>Chlamydomonadales</taxon>
        <taxon>Astrephomenaceae</taxon>
        <taxon>Astrephomene</taxon>
    </lineage>
</organism>
<sequence length="233" mass="24535">AFARCLGRGGKSATAGERDRAEARLPSLINELTHRLSFTSFQQLTTVIPSLAAVITVFPRLRAPPATTLGAALVTAARNATSPPTLPDLEVAFSAILQIYTDTTSSSNSNSNINNNRDGLPSEVRQQLCDYLRTAVVEGPGCTERLRRDASMTDLAAAVALVEQFKLQQPTEFVKAVTGRVDELIQDAYPRELETTGLEGLLAPPDTAAAKPEGGGSGEKDSSSGDGSSSSSD</sequence>
<accession>A0AAD3DPS8</accession>
<name>A0AAD3DPS8_9CHLO</name>
<dbReference type="Proteomes" id="UP001054857">
    <property type="component" value="Unassembled WGS sequence"/>
</dbReference>
<dbReference type="EMBL" id="BMAR01000008">
    <property type="protein sequence ID" value="GFR44702.1"/>
    <property type="molecule type" value="Genomic_DNA"/>
</dbReference>
<evidence type="ECO:0000313" key="3">
    <source>
        <dbReference type="Proteomes" id="UP001054857"/>
    </source>
</evidence>
<evidence type="ECO:0000256" key="1">
    <source>
        <dbReference type="SAM" id="MobiDB-lite"/>
    </source>
</evidence>
<keyword evidence="3" id="KW-1185">Reference proteome</keyword>
<feature type="non-terminal residue" evidence="2">
    <location>
        <position position="1"/>
    </location>
</feature>